<dbReference type="InterPro" id="IPR000719">
    <property type="entry name" value="Prot_kinase_dom"/>
</dbReference>
<keyword evidence="4" id="KW-0808">Transferase</keyword>
<protein>
    <recommendedName>
        <fullName evidence="2">cyclin-dependent kinase</fullName>
        <ecNumber evidence="2">2.7.11.22</ecNumber>
    </recommendedName>
</protein>
<dbReference type="InterPro" id="IPR017441">
    <property type="entry name" value="Protein_kinase_ATP_BS"/>
</dbReference>
<evidence type="ECO:0000256" key="7">
    <source>
        <dbReference type="ARBA" id="ARBA00022840"/>
    </source>
</evidence>
<reference evidence="13" key="2">
    <citation type="submission" date="2020-06" db="EMBL/GenBank/DDBJ databases">
        <authorList>
            <person name="Sheffer M."/>
        </authorList>
    </citation>
    <scope>NUCLEOTIDE SEQUENCE</scope>
</reference>
<comment type="caution">
    <text evidence="13">The sequence shown here is derived from an EMBL/GenBank/DDBJ whole genome shotgun (WGS) entry which is preliminary data.</text>
</comment>
<feature type="binding site" evidence="10">
    <location>
        <position position="237"/>
    </location>
    <ligand>
        <name>ATP</name>
        <dbReference type="ChEBI" id="CHEBI:30616"/>
    </ligand>
</feature>
<gene>
    <name evidence="13" type="ORF">HNY73_013524</name>
</gene>
<proteinExistence type="inferred from homology"/>
<feature type="domain" description="Protein kinase" evidence="12">
    <location>
        <begin position="208"/>
        <end position="499"/>
    </location>
</feature>
<evidence type="ECO:0000313" key="13">
    <source>
        <dbReference type="EMBL" id="KAF8783352.1"/>
    </source>
</evidence>
<evidence type="ECO:0000256" key="1">
    <source>
        <dbReference type="ARBA" id="ARBA00006485"/>
    </source>
</evidence>
<feature type="region of interest" description="Disordered" evidence="11">
    <location>
        <begin position="1"/>
        <end position="20"/>
    </location>
</feature>
<feature type="compositionally biased region" description="Low complexity" evidence="11">
    <location>
        <begin position="133"/>
        <end position="142"/>
    </location>
</feature>
<comment type="catalytic activity">
    <reaction evidence="8">
        <text>L-threonyl-[protein] + ATP = O-phospho-L-threonyl-[protein] + ADP + H(+)</text>
        <dbReference type="Rhea" id="RHEA:46608"/>
        <dbReference type="Rhea" id="RHEA-COMP:11060"/>
        <dbReference type="Rhea" id="RHEA-COMP:11605"/>
        <dbReference type="ChEBI" id="CHEBI:15378"/>
        <dbReference type="ChEBI" id="CHEBI:30013"/>
        <dbReference type="ChEBI" id="CHEBI:30616"/>
        <dbReference type="ChEBI" id="CHEBI:61977"/>
        <dbReference type="ChEBI" id="CHEBI:456216"/>
        <dbReference type="EC" id="2.7.11.22"/>
    </reaction>
</comment>
<organism evidence="13 14">
    <name type="scientific">Argiope bruennichi</name>
    <name type="common">Wasp spider</name>
    <name type="synonym">Aranea bruennichi</name>
    <dbReference type="NCBI Taxonomy" id="94029"/>
    <lineage>
        <taxon>Eukaryota</taxon>
        <taxon>Metazoa</taxon>
        <taxon>Ecdysozoa</taxon>
        <taxon>Arthropoda</taxon>
        <taxon>Chelicerata</taxon>
        <taxon>Arachnida</taxon>
        <taxon>Araneae</taxon>
        <taxon>Araneomorphae</taxon>
        <taxon>Entelegynae</taxon>
        <taxon>Araneoidea</taxon>
        <taxon>Araneidae</taxon>
        <taxon>Argiope</taxon>
    </lineage>
</organism>
<dbReference type="PROSITE" id="PS50011">
    <property type="entry name" value="PROTEIN_KINASE_DOM"/>
    <property type="match status" value="1"/>
</dbReference>
<evidence type="ECO:0000256" key="6">
    <source>
        <dbReference type="ARBA" id="ARBA00022777"/>
    </source>
</evidence>
<dbReference type="GO" id="GO:0005737">
    <property type="term" value="C:cytoplasm"/>
    <property type="evidence" value="ECO:0007669"/>
    <property type="project" value="TreeGrafter"/>
</dbReference>
<feature type="compositionally biased region" description="Basic residues" evidence="11">
    <location>
        <begin position="92"/>
        <end position="107"/>
    </location>
</feature>
<keyword evidence="3" id="KW-0723">Serine/threonine-protein kinase</keyword>
<evidence type="ECO:0000256" key="4">
    <source>
        <dbReference type="ARBA" id="ARBA00022679"/>
    </source>
</evidence>
<dbReference type="InterPro" id="IPR008271">
    <property type="entry name" value="Ser/Thr_kinase_AS"/>
</dbReference>
<dbReference type="InterPro" id="IPR050108">
    <property type="entry name" value="CDK"/>
</dbReference>
<dbReference type="GO" id="GO:0004693">
    <property type="term" value="F:cyclin-dependent protein serine/threonine kinase activity"/>
    <property type="evidence" value="ECO:0007669"/>
    <property type="project" value="UniProtKB-EC"/>
</dbReference>
<evidence type="ECO:0000256" key="8">
    <source>
        <dbReference type="ARBA" id="ARBA00047811"/>
    </source>
</evidence>
<accession>A0A8T0F4C9</accession>
<dbReference type="PANTHER" id="PTHR24056">
    <property type="entry name" value="CELL DIVISION PROTEIN KINASE"/>
    <property type="match status" value="1"/>
</dbReference>
<comment type="similarity">
    <text evidence="1">Belongs to the protein kinase superfamily. CMGC Ser/Thr protein kinase family. CDC2/CDKX subfamily.</text>
</comment>
<dbReference type="Gene3D" id="3.30.200.20">
    <property type="entry name" value="Phosphorylase Kinase, domain 1"/>
    <property type="match status" value="1"/>
</dbReference>
<dbReference type="PROSITE" id="PS00108">
    <property type="entry name" value="PROTEIN_KINASE_ST"/>
    <property type="match status" value="1"/>
</dbReference>
<evidence type="ECO:0000256" key="2">
    <source>
        <dbReference type="ARBA" id="ARBA00012425"/>
    </source>
</evidence>
<dbReference type="PANTHER" id="PTHR24056:SF246">
    <property type="entry name" value="ECDYSONE-INDUCED PROTEIN 63E, ISOFORM N"/>
    <property type="match status" value="1"/>
</dbReference>
<keyword evidence="14" id="KW-1185">Reference proteome</keyword>
<feature type="region of interest" description="Disordered" evidence="11">
    <location>
        <begin position="89"/>
        <end position="143"/>
    </location>
</feature>
<evidence type="ECO:0000259" key="12">
    <source>
        <dbReference type="PROSITE" id="PS50011"/>
    </source>
</evidence>
<dbReference type="AlphaFoldDB" id="A0A8T0F4C9"/>
<dbReference type="SMART" id="SM00220">
    <property type="entry name" value="S_TKc"/>
    <property type="match status" value="1"/>
</dbReference>
<dbReference type="SUPFAM" id="SSF56112">
    <property type="entry name" value="Protein kinase-like (PK-like)"/>
    <property type="match status" value="1"/>
</dbReference>
<dbReference type="EMBL" id="JABXBU010001863">
    <property type="protein sequence ID" value="KAF8783352.1"/>
    <property type="molecule type" value="Genomic_DNA"/>
</dbReference>
<name>A0A8T0F4C9_ARGBR</name>
<dbReference type="GO" id="GO:0005524">
    <property type="term" value="F:ATP binding"/>
    <property type="evidence" value="ECO:0007669"/>
    <property type="project" value="UniProtKB-UniRule"/>
</dbReference>
<evidence type="ECO:0000313" key="14">
    <source>
        <dbReference type="Proteomes" id="UP000807504"/>
    </source>
</evidence>
<dbReference type="Pfam" id="PF00069">
    <property type="entry name" value="Pkinase"/>
    <property type="match status" value="1"/>
</dbReference>
<dbReference type="FunFam" id="1.10.510.10:FF:000611">
    <property type="entry name" value="CMGC family protein kinase"/>
    <property type="match status" value="1"/>
</dbReference>
<evidence type="ECO:0000256" key="11">
    <source>
        <dbReference type="SAM" id="MobiDB-lite"/>
    </source>
</evidence>
<comment type="catalytic activity">
    <reaction evidence="9">
        <text>L-seryl-[protein] + ATP = O-phospho-L-seryl-[protein] + ADP + H(+)</text>
        <dbReference type="Rhea" id="RHEA:17989"/>
        <dbReference type="Rhea" id="RHEA-COMP:9863"/>
        <dbReference type="Rhea" id="RHEA-COMP:11604"/>
        <dbReference type="ChEBI" id="CHEBI:15378"/>
        <dbReference type="ChEBI" id="CHEBI:29999"/>
        <dbReference type="ChEBI" id="CHEBI:30616"/>
        <dbReference type="ChEBI" id="CHEBI:83421"/>
        <dbReference type="ChEBI" id="CHEBI:456216"/>
        <dbReference type="EC" id="2.7.11.22"/>
    </reaction>
</comment>
<dbReference type="GO" id="GO:0005634">
    <property type="term" value="C:nucleus"/>
    <property type="evidence" value="ECO:0007669"/>
    <property type="project" value="TreeGrafter"/>
</dbReference>
<reference evidence="13" key="1">
    <citation type="journal article" date="2020" name="bioRxiv">
        <title>Chromosome-level reference genome of the European wasp spider Argiope bruennichi: a resource for studies on range expansion and evolutionary adaptation.</title>
        <authorList>
            <person name="Sheffer M.M."/>
            <person name="Hoppe A."/>
            <person name="Krehenwinkel H."/>
            <person name="Uhl G."/>
            <person name="Kuss A.W."/>
            <person name="Jensen L."/>
            <person name="Jensen C."/>
            <person name="Gillespie R.G."/>
            <person name="Hoff K.J."/>
            <person name="Prost S."/>
        </authorList>
    </citation>
    <scope>NUCLEOTIDE SEQUENCE</scope>
</reference>
<keyword evidence="7 10" id="KW-0067">ATP-binding</keyword>
<dbReference type="Gene3D" id="1.10.510.10">
    <property type="entry name" value="Transferase(Phosphotransferase) domain 1"/>
    <property type="match status" value="1"/>
</dbReference>
<dbReference type="EC" id="2.7.11.22" evidence="2"/>
<dbReference type="InterPro" id="IPR011009">
    <property type="entry name" value="Kinase-like_dom_sf"/>
</dbReference>
<evidence type="ECO:0000256" key="9">
    <source>
        <dbReference type="ARBA" id="ARBA00048367"/>
    </source>
</evidence>
<dbReference type="FunFam" id="3.30.200.20:FF:000007">
    <property type="entry name" value="Cyclin-dependent kinase 14, putative"/>
    <property type="match status" value="1"/>
</dbReference>
<evidence type="ECO:0000256" key="3">
    <source>
        <dbReference type="ARBA" id="ARBA00022527"/>
    </source>
</evidence>
<keyword evidence="5 10" id="KW-0547">Nucleotide-binding</keyword>
<keyword evidence="6 13" id="KW-0418">Kinase</keyword>
<evidence type="ECO:0000256" key="10">
    <source>
        <dbReference type="PROSITE-ProRule" id="PRU10141"/>
    </source>
</evidence>
<sequence>MNRFRRRMSLSFQSQNSDNGLSDLAESLSIQENGDINKREPSHLGLLGRATRRLSFSTSRIMDIHSNNSTVPDASRTPRHSVSLHFRDLIRSKKKRRNSRHPRRKSNALKNSKSLSVVHEDPRIGSDGESEEASGASDEVVSPVKLRSRHRRVSERDISKRLSLPADILLPESFLAKQTVSPTLEGPISRTLRRQSLSEIGFGRIESYIRLDKLGEGSYATVYRGRSRLTNNLVALKEIRLEHDEGAPCTAIREVSLLKNLKHNNIVTLHDIIHTEKCLTLVFEYLENDLKKYLDYVGCPINVNNVKIFLFQLLRGLSYCHRRKVLHRDLKPQNLLINEKGELKLADFGLARAKSVPTKTYSNEVVTLWYRPPEILLGSTDYSTSIDLWGVGCIFFEMVTNMPLFPGSTVEVQLDLIFCQMGLPTEDTWPGISQYEDFKSNFLTRSTEKYSSHEQKRYHDLPQKLCRLDVDGQDLFFKLLTYDPKKRLGALEAMKHSYFKSLGHEVHKLSDTASIFSVPGIIFTPDPDSEELEKRRKAKERRRKFFDGYLDD</sequence>
<evidence type="ECO:0000256" key="5">
    <source>
        <dbReference type="ARBA" id="ARBA00022741"/>
    </source>
</evidence>
<feature type="compositionally biased region" description="Polar residues" evidence="11">
    <location>
        <begin position="10"/>
        <end position="20"/>
    </location>
</feature>
<dbReference type="PROSITE" id="PS00107">
    <property type="entry name" value="PROTEIN_KINASE_ATP"/>
    <property type="match status" value="1"/>
</dbReference>
<dbReference type="Proteomes" id="UP000807504">
    <property type="component" value="Unassembled WGS sequence"/>
</dbReference>